<dbReference type="SUPFAM" id="SSF103481">
    <property type="entry name" value="Multidrug resistance efflux transporter EmrE"/>
    <property type="match status" value="1"/>
</dbReference>
<evidence type="ECO:0000259" key="7">
    <source>
        <dbReference type="Pfam" id="PF00892"/>
    </source>
</evidence>
<keyword evidence="3 6" id="KW-0812">Transmembrane</keyword>
<dbReference type="AlphaFoldDB" id="A0A3B6KJI8"/>
<feature type="transmembrane region" description="Helical" evidence="6">
    <location>
        <begin position="296"/>
        <end position="315"/>
    </location>
</feature>
<dbReference type="OrthoDB" id="1728340at2759"/>
<evidence type="ECO:0000256" key="2">
    <source>
        <dbReference type="ARBA" id="ARBA00007635"/>
    </source>
</evidence>
<dbReference type="PANTHER" id="PTHR31218">
    <property type="entry name" value="WAT1-RELATED PROTEIN"/>
    <property type="match status" value="1"/>
</dbReference>
<dbReference type="Gramene" id="TraesCS5A03G0565800.2">
    <property type="protein sequence ID" value="TraesCS5A03G0565800.2.CDS"/>
    <property type="gene ID" value="TraesCS5A03G0565800"/>
</dbReference>
<feature type="transmembrane region" description="Helical" evidence="6">
    <location>
        <begin position="199"/>
        <end position="219"/>
    </location>
</feature>
<dbReference type="GO" id="GO:0022857">
    <property type="term" value="F:transmembrane transporter activity"/>
    <property type="evidence" value="ECO:0007669"/>
    <property type="project" value="InterPro"/>
</dbReference>
<feature type="transmembrane region" description="Helical" evidence="6">
    <location>
        <begin position="7"/>
        <end position="26"/>
    </location>
</feature>
<evidence type="ECO:0000256" key="3">
    <source>
        <dbReference type="ARBA" id="ARBA00022692"/>
    </source>
</evidence>
<protein>
    <recommendedName>
        <fullName evidence="6">WAT1-related protein</fullName>
    </recommendedName>
</protein>
<dbReference type="GO" id="GO:0016020">
    <property type="term" value="C:membrane"/>
    <property type="evidence" value="ECO:0007669"/>
    <property type="project" value="UniProtKB-SubCell"/>
</dbReference>
<dbReference type="EnsemblPlants" id="TraesCS5A02G220400.2">
    <property type="protein sequence ID" value="TraesCS5A02G220400.2"/>
    <property type="gene ID" value="TraesCS5A02G220400"/>
</dbReference>
<dbReference type="Gramene" id="TraesCS5A02G220400.2">
    <property type="protein sequence ID" value="TraesCS5A02G220400.2"/>
    <property type="gene ID" value="TraesCS5A02G220400"/>
</dbReference>
<reference evidence="8" key="2">
    <citation type="submission" date="2018-10" db="UniProtKB">
        <authorList>
            <consortium name="EnsemblPlants"/>
        </authorList>
    </citation>
    <scope>IDENTIFICATION</scope>
</reference>
<keyword evidence="4 6" id="KW-1133">Transmembrane helix</keyword>
<evidence type="ECO:0000256" key="1">
    <source>
        <dbReference type="ARBA" id="ARBA00004141"/>
    </source>
</evidence>
<dbReference type="Pfam" id="PF00892">
    <property type="entry name" value="EamA"/>
    <property type="match status" value="1"/>
</dbReference>
<sequence>MEEHKPLAAMVVVQCIYAAMALWAKAMFSRGMSPMVFVVYRQAIATAVLVPITLLANRKRLKEIVCIGTTGFVLVFLASLVGYVHICLLAVLRTVTATANQYMYYQGIYLGSSSMATAMTNLIPAITFVLATSVGLECVEMRKPRSVAKIFGTAVCVGGAMVMTFLKGPKLLHDSLGVGGAGLGLDDLLLLNSPGSRNWVMGALFLVGSSSCWSLWLIIQVPICKSYVDPLTLSAWMCFLSTAQMALLNSFVLPGLDAWKIHSLFELMGCIFAGAVGSGVTFYLQSWCITVRGPLYSAMFNPLCTVVTTVLATVILHEQPHIGRCVLLSATSACSSVLLILPFYYYCTSRTRL</sequence>
<keyword evidence="5 6" id="KW-0472">Membrane</keyword>
<feature type="transmembrane region" description="Helical" evidence="6">
    <location>
        <begin position="321"/>
        <end position="347"/>
    </location>
</feature>
<proteinExistence type="inferred from homology"/>
<accession>A0A3B6KJI8</accession>
<feature type="transmembrane region" description="Helical" evidence="6">
    <location>
        <begin position="64"/>
        <end position="92"/>
    </location>
</feature>
<feature type="transmembrane region" description="Helical" evidence="6">
    <location>
        <begin position="38"/>
        <end position="57"/>
    </location>
</feature>
<evidence type="ECO:0000313" key="8">
    <source>
        <dbReference type="EnsemblPlants" id="TraesCS5A02G220400.2"/>
    </source>
</evidence>
<dbReference type="InterPro" id="IPR037185">
    <property type="entry name" value="EmrE-like"/>
</dbReference>
<evidence type="ECO:0000256" key="5">
    <source>
        <dbReference type="ARBA" id="ARBA00023136"/>
    </source>
</evidence>
<dbReference type="Proteomes" id="UP000019116">
    <property type="component" value="Chromosome 5A"/>
</dbReference>
<feature type="domain" description="EamA" evidence="7">
    <location>
        <begin position="201"/>
        <end position="325"/>
    </location>
</feature>
<name>A0A3B6KJI8_WHEAT</name>
<feature type="transmembrane region" description="Helical" evidence="6">
    <location>
        <begin position="112"/>
        <end position="135"/>
    </location>
</feature>
<organism evidence="8">
    <name type="scientific">Triticum aestivum</name>
    <name type="common">Wheat</name>
    <dbReference type="NCBI Taxonomy" id="4565"/>
    <lineage>
        <taxon>Eukaryota</taxon>
        <taxon>Viridiplantae</taxon>
        <taxon>Streptophyta</taxon>
        <taxon>Embryophyta</taxon>
        <taxon>Tracheophyta</taxon>
        <taxon>Spermatophyta</taxon>
        <taxon>Magnoliopsida</taxon>
        <taxon>Liliopsida</taxon>
        <taxon>Poales</taxon>
        <taxon>Poaceae</taxon>
        <taxon>BOP clade</taxon>
        <taxon>Pooideae</taxon>
        <taxon>Triticodae</taxon>
        <taxon>Triticeae</taxon>
        <taxon>Triticinae</taxon>
        <taxon>Triticum</taxon>
    </lineage>
</organism>
<gene>
    <name evidence="8" type="primary">LOC123103822</name>
</gene>
<feature type="transmembrane region" description="Helical" evidence="6">
    <location>
        <begin position="264"/>
        <end position="284"/>
    </location>
</feature>
<dbReference type="Gramene" id="TraesRN5A0100578500.1">
    <property type="protein sequence ID" value="TraesRN5A0100578500.1"/>
    <property type="gene ID" value="TraesRN5A0100578500"/>
</dbReference>
<comment type="subcellular location">
    <subcellularLocation>
        <location evidence="1 6">Membrane</location>
        <topology evidence="1 6">Multi-pass membrane protein</topology>
    </subcellularLocation>
</comment>
<comment type="similarity">
    <text evidence="2 6">Belongs to the drug/metabolite transporter (DMT) superfamily. Plant drug/metabolite exporter (P-DME) (TC 2.A.7.4) family.</text>
</comment>
<feature type="transmembrane region" description="Helical" evidence="6">
    <location>
        <begin position="231"/>
        <end position="252"/>
    </location>
</feature>
<keyword evidence="9" id="KW-1185">Reference proteome</keyword>
<reference evidence="8" key="1">
    <citation type="submission" date="2018-08" db="EMBL/GenBank/DDBJ databases">
        <authorList>
            <person name="Rossello M."/>
        </authorList>
    </citation>
    <scope>NUCLEOTIDE SEQUENCE [LARGE SCALE GENOMIC DNA]</scope>
    <source>
        <strain evidence="8">cv. Chinese Spring</strain>
    </source>
</reference>
<dbReference type="InterPro" id="IPR000620">
    <property type="entry name" value="EamA_dom"/>
</dbReference>
<evidence type="ECO:0000313" key="9">
    <source>
        <dbReference type="Proteomes" id="UP000019116"/>
    </source>
</evidence>
<evidence type="ECO:0000256" key="6">
    <source>
        <dbReference type="RuleBase" id="RU363077"/>
    </source>
</evidence>
<dbReference type="InterPro" id="IPR030184">
    <property type="entry name" value="WAT1-related"/>
</dbReference>
<feature type="transmembrane region" description="Helical" evidence="6">
    <location>
        <begin position="147"/>
        <end position="166"/>
    </location>
</feature>
<evidence type="ECO:0000256" key="4">
    <source>
        <dbReference type="ARBA" id="ARBA00022989"/>
    </source>
</evidence>